<dbReference type="GO" id="GO:0034599">
    <property type="term" value="P:cellular response to oxidative stress"/>
    <property type="evidence" value="ECO:0007669"/>
    <property type="project" value="TreeGrafter"/>
</dbReference>
<reference evidence="10 11" key="1">
    <citation type="journal article" date="2016" name="Genome Biol. Evol.">
        <title>Gene Family Evolution Reflects Adaptation to Soil Environmental Stressors in the Genome of the Collembolan Orchesella cincta.</title>
        <authorList>
            <person name="Faddeeva-Vakhrusheva A."/>
            <person name="Derks M.F."/>
            <person name="Anvar S.Y."/>
            <person name="Agamennone V."/>
            <person name="Suring W."/>
            <person name="Smit S."/>
            <person name="van Straalen N.M."/>
            <person name="Roelofs D."/>
        </authorList>
    </citation>
    <scope>NUCLEOTIDE SEQUENCE [LARGE SCALE GENOMIC DNA]</scope>
    <source>
        <tissue evidence="10">Mixed pool</tissue>
    </source>
</reference>
<dbReference type="EC" id="1.8.4.11" evidence="2"/>
<evidence type="ECO:0000256" key="2">
    <source>
        <dbReference type="ARBA" id="ARBA00012502"/>
    </source>
</evidence>
<name>A0A1D2MQD9_ORCCI</name>
<dbReference type="InterPro" id="IPR050162">
    <property type="entry name" value="MsrA_MetSO_reductase"/>
</dbReference>
<evidence type="ECO:0000256" key="5">
    <source>
        <dbReference type="ARBA" id="ARBA00030643"/>
    </source>
</evidence>
<dbReference type="Gene3D" id="3.30.1060.10">
    <property type="entry name" value="Peptide methionine sulphoxide reductase MsrA"/>
    <property type="match status" value="1"/>
</dbReference>
<keyword evidence="3" id="KW-0560">Oxidoreductase</keyword>
<comment type="caution">
    <text evidence="10">The sequence shown here is derived from an EMBL/GenBank/DDBJ whole genome shotgun (WGS) entry which is preliminary data.</text>
</comment>
<evidence type="ECO:0000256" key="3">
    <source>
        <dbReference type="ARBA" id="ARBA00023002"/>
    </source>
</evidence>
<comment type="catalytic activity">
    <reaction evidence="6">
        <text>L-methionyl-[protein] + [thioredoxin]-disulfide + H2O = L-methionyl-(S)-S-oxide-[protein] + [thioredoxin]-dithiol</text>
        <dbReference type="Rhea" id="RHEA:14217"/>
        <dbReference type="Rhea" id="RHEA-COMP:10698"/>
        <dbReference type="Rhea" id="RHEA-COMP:10700"/>
        <dbReference type="Rhea" id="RHEA-COMP:12313"/>
        <dbReference type="Rhea" id="RHEA-COMP:12315"/>
        <dbReference type="ChEBI" id="CHEBI:15377"/>
        <dbReference type="ChEBI" id="CHEBI:16044"/>
        <dbReference type="ChEBI" id="CHEBI:29950"/>
        <dbReference type="ChEBI" id="CHEBI:44120"/>
        <dbReference type="ChEBI" id="CHEBI:50058"/>
        <dbReference type="EC" id="1.8.4.11"/>
    </reaction>
</comment>
<dbReference type="STRING" id="48709.A0A1D2MQD9"/>
<accession>A0A1D2MQD9</accession>
<dbReference type="OrthoDB" id="77405at2759"/>
<dbReference type="OMA" id="RTATGYC"/>
<dbReference type="Proteomes" id="UP000094527">
    <property type="component" value="Unassembled WGS sequence"/>
</dbReference>
<evidence type="ECO:0000313" key="11">
    <source>
        <dbReference type="Proteomes" id="UP000094527"/>
    </source>
</evidence>
<evidence type="ECO:0000259" key="9">
    <source>
        <dbReference type="Pfam" id="PF01625"/>
    </source>
</evidence>
<evidence type="ECO:0000256" key="1">
    <source>
        <dbReference type="ARBA" id="ARBA00005591"/>
    </source>
</evidence>
<feature type="region of interest" description="Disordered" evidence="8">
    <location>
        <begin position="126"/>
        <end position="145"/>
    </location>
</feature>
<sequence length="248" mass="28017">MGCCSSKKESWDASFKPTALSSNKCDAMWEEKTGELATFGMSPHFGPASRFGSTPGVIRVRVGFAGGTAGNPNYEDTGDYTIAVQVDFDPGKVKYVQLLDIFWNYHDIFLPSEIPENQSTIFYHSEKQQKTAESEKEKQQSKHEHEIMTQIKPFTTFIDSEDEKQHFVLQSTKDLYKKLEKNLPRSQLAHSHLACRLEGYVSGYGKPEDFDKEIPELYIPPGVADMVRESCVQNQVIEAGADRMNDWG</sequence>
<dbReference type="EMBL" id="LJIJ01000689">
    <property type="protein sequence ID" value="ODM95287.1"/>
    <property type="molecule type" value="Genomic_DNA"/>
</dbReference>
<protein>
    <recommendedName>
        <fullName evidence="2">peptide-methionine (S)-S-oxide reductase</fullName>
        <ecNumber evidence="2">1.8.4.11</ecNumber>
    </recommendedName>
    <alternativeName>
        <fullName evidence="5">Peptide-methionine (S)-S-oxide reductase</fullName>
    </alternativeName>
    <alternativeName>
        <fullName evidence="4">Protein-methionine-S-oxide reductase</fullName>
    </alternativeName>
</protein>
<dbReference type="InterPro" id="IPR002569">
    <property type="entry name" value="Met_Sox_Rdtase_MsrA_dom"/>
</dbReference>
<dbReference type="PANTHER" id="PTHR42799:SF2">
    <property type="entry name" value="MITOCHONDRIAL PEPTIDE METHIONINE SULFOXIDE REDUCTASE"/>
    <property type="match status" value="1"/>
</dbReference>
<gene>
    <name evidence="10" type="ORF">Ocin01_11402</name>
</gene>
<evidence type="ECO:0000256" key="8">
    <source>
        <dbReference type="SAM" id="MobiDB-lite"/>
    </source>
</evidence>
<dbReference type="GO" id="GO:0005737">
    <property type="term" value="C:cytoplasm"/>
    <property type="evidence" value="ECO:0007669"/>
    <property type="project" value="TreeGrafter"/>
</dbReference>
<dbReference type="Pfam" id="PF01625">
    <property type="entry name" value="PMSR"/>
    <property type="match status" value="1"/>
</dbReference>
<dbReference type="PANTHER" id="PTHR42799">
    <property type="entry name" value="MITOCHONDRIAL PEPTIDE METHIONINE SULFOXIDE REDUCTASE"/>
    <property type="match status" value="1"/>
</dbReference>
<comment type="similarity">
    <text evidence="1">Belongs to the MsrA Met sulfoxide reductase family.</text>
</comment>
<dbReference type="InterPro" id="IPR036509">
    <property type="entry name" value="Met_Sox_Rdtase_MsrA_sf"/>
</dbReference>
<evidence type="ECO:0000256" key="4">
    <source>
        <dbReference type="ARBA" id="ARBA00030273"/>
    </source>
</evidence>
<evidence type="ECO:0000313" key="10">
    <source>
        <dbReference type="EMBL" id="ODM95287.1"/>
    </source>
</evidence>
<feature type="domain" description="Peptide methionine sulphoxide reductase MsrA" evidence="9">
    <location>
        <begin position="37"/>
        <end position="176"/>
    </location>
</feature>
<keyword evidence="11" id="KW-1185">Reference proteome</keyword>
<evidence type="ECO:0000256" key="6">
    <source>
        <dbReference type="ARBA" id="ARBA00047806"/>
    </source>
</evidence>
<dbReference type="SUPFAM" id="SSF55068">
    <property type="entry name" value="Peptide methionine sulfoxide reductase"/>
    <property type="match status" value="1"/>
</dbReference>
<comment type="catalytic activity">
    <reaction evidence="7">
        <text>[thioredoxin]-disulfide + L-methionine + H2O = L-methionine (S)-S-oxide + [thioredoxin]-dithiol</text>
        <dbReference type="Rhea" id="RHEA:19993"/>
        <dbReference type="Rhea" id="RHEA-COMP:10698"/>
        <dbReference type="Rhea" id="RHEA-COMP:10700"/>
        <dbReference type="ChEBI" id="CHEBI:15377"/>
        <dbReference type="ChEBI" id="CHEBI:29950"/>
        <dbReference type="ChEBI" id="CHEBI:50058"/>
        <dbReference type="ChEBI" id="CHEBI:57844"/>
        <dbReference type="ChEBI" id="CHEBI:58772"/>
        <dbReference type="EC" id="1.8.4.11"/>
    </reaction>
</comment>
<dbReference type="AlphaFoldDB" id="A0A1D2MQD9"/>
<proteinExistence type="inferred from homology"/>
<dbReference type="GO" id="GO:0008113">
    <property type="term" value="F:peptide-methionine (S)-S-oxide reductase activity"/>
    <property type="evidence" value="ECO:0007669"/>
    <property type="project" value="UniProtKB-EC"/>
</dbReference>
<organism evidence="10 11">
    <name type="scientific">Orchesella cincta</name>
    <name type="common">Springtail</name>
    <name type="synonym">Podura cincta</name>
    <dbReference type="NCBI Taxonomy" id="48709"/>
    <lineage>
        <taxon>Eukaryota</taxon>
        <taxon>Metazoa</taxon>
        <taxon>Ecdysozoa</taxon>
        <taxon>Arthropoda</taxon>
        <taxon>Hexapoda</taxon>
        <taxon>Collembola</taxon>
        <taxon>Entomobryomorpha</taxon>
        <taxon>Entomobryoidea</taxon>
        <taxon>Orchesellidae</taxon>
        <taxon>Orchesellinae</taxon>
        <taxon>Orchesella</taxon>
    </lineage>
</organism>
<evidence type="ECO:0000256" key="7">
    <source>
        <dbReference type="ARBA" id="ARBA00048782"/>
    </source>
</evidence>